<dbReference type="Gene3D" id="1.20.5.440">
    <property type="entry name" value="ATP synthase delta/epsilon subunit, C-terminal domain"/>
    <property type="match status" value="1"/>
</dbReference>
<keyword evidence="2" id="KW-1185">Reference proteome</keyword>
<dbReference type="EMBL" id="BSYO01000001">
    <property type="protein sequence ID" value="GMG99976.1"/>
    <property type="molecule type" value="Genomic_DNA"/>
</dbReference>
<evidence type="ECO:0000313" key="1">
    <source>
        <dbReference type="EMBL" id="GMG99976.1"/>
    </source>
</evidence>
<organism evidence="1 2">
    <name type="scientific">Nepenthes gracilis</name>
    <name type="common">Slender pitcher plant</name>
    <dbReference type="NCBI Taxonomy" id="150966"/>
    <lineage>
        <taxon>Eukaryota</taxon>
        <taxon>Viridiplantae</taxon>
        <taxon>Streptophyta</taxon>
        <taxon>Embryophyta</taxon>
        <taxon>Tracheophyta</taxon>
        <taxon>Spermatophyta</taxon>
        <taxon>Magnoliopsida</taxon>
        <taxon>eudicotyledons</taxon>
        <taxon>Gunneridae</taxon>
        <taxon>Pentapetalae</taxon>
        <taxon>Caryophyllales</taxon>
        <taxon>Nepenthaceae</taxon>
        <taxon>Nepenthes</taxon>
    </lineage>
</organism>
<proteinExistence type="predicted"/>
<sequence>MANFRIGSIRWHIECALPAHVLAPHFERTCFVCVCKGSQAIVVYRWYCHFHFFFCGIFVSEVRDDVNRVVIVTLSKIVMMRFQLAEIPVMGVVVAVNVELHFMQSVYQDAVLLEATLLDKHVLLKKRRDALEGLQSCVAGNTISLSIIPSTQSLAQHSVHHKDLAFLDVVIVFHILDHGFSGLQVLLRVSESPNLSLWSAAFDQFNPADTFIWDGLATASVLRYVDTC</sequence>
<reference evidence="1" key="1">
    <citation type="submission" date="2023-05" db="EMBL/GenBank/DDBJ databases">
        <title>Nepenthes gracilis genome sequencing.</title>
        <authorList>
            <person name="Fukushima K."/>
        </authorList>
    </citation>
    <scope>NUCLEOTIDE SEQUENCE</scope>
    <source>
        <strain evidence="1">SING2019-196</strain>
    </source>
</reference>
<dbReference type="AlphaFoldDB" id="A0AAD3P959"/>
<protein>
    <submittedName>
        <fullName evidence="1">Uncharacterized protein</fullName>
    </submittedName>
</protein>
<name>A0AAD3P959_NEPGR</name>
<comment type="caution">
    <text evidence="1">The sequence shown here is derived from an EMBL/GenBank/DDBJ whole genome shotgun (WGS) entry which is preliminary data.</text>
</comment>
<dbReference type="Proteomes" id="UP001279734">
    <property type="component" value="Unassembled WGS sequence"/>
</dbReference>
<gene>
    <name evidence="1" type="ORF">Nepgr_001816</name>
</gene>
<accession>A0AAD3P959</accession>
<evidence type="ECO:0000313" key="2">
    <source>
        <dbReference type="Proteomes" id="UP001279734"/>
    </source>
</evidence>